<reference evidence="1 2" key="1">
    <citation type="journal article" date="2016" name="Nat. Commun.">
        <title>Thousands of microbial genomes shed light on interconnected biogeochemical processes in an aquifer system.</title>
        <authorList>
            <person name="Anantharaman K."/>
            <person name="Brown C.T."/>
            <person name="Hug L.A."/>
            <person name="Sharon I."/>
            <person name="Castelle C.J."/>
            <person name="Probst A.J."/>
            <person name="Thomas B.C."/>
            <person name="Singh A."/>
            <person name="Wilkins M.J."/>
            <person name="Karaoz U."/>
            <person name="Brodie E.L."/>
            <person name="Williams K.H."/>
            <person name="Hubbard S.S."/>
            <person name="Banfield J.F."/>
        </authorList>
    </citation>
    <scope>NUCLEOTIDE SEQUENCE [LARGE SCALE GENOMIC DNA]</scope>
</reference>
<evidence type="ECO:0000313" key="1">
    <source>
        <dbReference type="EMBL" id="OGE04791.1"/>
    </source>
</evidence>
<protein>
    <submittedName>
        <fullName evidence="1">Uncharacterized protein</fullName>
    </submittedName>
</protein>
<dbReference type="AlphaFoldDB" id="A0A1F5HKW8"/>
<evidence type="ECO:0000313" key="2">
    <source>
        <dbReference type="Proteomes" id="UP000178369"/>
    </source>
</evidence>
<gene>
    <name evidence="1" type="ORF">A3F45_00685</name>
</gene>
<proteinExistence type="predicted"/>
<sequence>MIISSTTLTLKNGVFDERPKSIKEGLILFVCDECEVRMHNVMIPQKTAWGKEKRGPNAAFGPHGLLRFGDSEIRLSF</sequence>
<organism evidence="1 2">
    <name type="scientific">Candidatus Curtissbacteria bacterium RIFCSPHIGHO2_12_FULL_41_17</name>
    <dbReference type="NCBI Taxonomy" id="1797722"/>
    <lineage>
        <taxon>Bacteria</taxon>
        <taxon>Candidatus Curtissiibacteriota</taxon>
    </lineage>
</organism>
<accession>A0A1F5HKW8</accession>
<comment type="caution">
    <text evidence="1">The sequence shown here is derived from an EMBL/GenBank/DDBJ whole genome shotgun (WGS) entry which is preliminary data.</text>
</comment>
<dbReference type="EMBL" id="MFBL01000025">
    <property type="protein sequence ID" value="OGE04791.1"/>
    <property type="molecule type" value="Genomic_DNA"/>
</dbReference>
<dbReference type="Proteomes" id="UP000178369">
    <property type="component" value="Unassembled WGS sequence"/>
</dbReference>
<name>A0A1F5HKW8_9BACT</name>